<keyword evidence="1" id="KW-0472">Membrane</keyword>
<comment type="caution">
    <text evidence="2">The sequence shown here is derived from an EMBL/GenBank/DDBJ whole genome shotgun (WGS) entry which is preliminary data.</text>
</comment>
<keyword evidence="1" id="KW-1133">Transmembrane helix</keyword>
<proteinExistence type="predicted"/>
<evidence type="ECO:0000313" key="2">
    <source>
        <dbReference type="EMBL" id="MIT45967.1"/>
    </source>
</evidence>
<dbReference type="Proteomes" id="UP000885418">
    <property type="component" value="Unassembled WGS sequence"/>
</dbReference>
<feature type="transmembrane region" description="Helical" evidence="1">
    <location>
        <begin position="6"/>
        <end position="32"/>
    </location>
</feature>
<keyword evidence="1" id="KW-0812">Transmembrane</keyword>
<dbReference type="EMBL" id="RSTW01000021">
    <property type="protein sequence ID" value="MIT45967.1"/>
    <property type="molecule type" value="Genomic_DNA"/>
</dbReference>
<evidence type="ECO:0000256" key="1">
    <source>
        <dbReference type="SAM" id="Phobius"/>
    </source>
</evidence>
<feature type="transmembrane region" description="Helical" evidence="1">
    <location>
        <begin position="44"/>
        <end position="64"/>
    </location>
</feature>
<name>A0A402SU23_SALER</name>
<organism evidence="2">
    <name type="scientific">Salmonella enterica</name>
    <name type="common">Salmonella choleraesuis</name>
    <dbReference type="NCBI Taxonomy" id="28901"/>
    <lineage>
        <taxon>Bacteria</taxon>
        <taxon>Pseudomonadati</taxon>
        <taxon>Pseudomonadota</taxon>
        <taxon>Gammaproteobacteria</taxon>
        <taxon>Enterobacterales</taxon>
        <taxon>Enterobacteriaceae</taxon>
        <taxon>Salmonella</taxon>
    </lineage>
</organism>
<gene>
    <name evidence="2" type="ORF">ATQ15_21035</name>
</gene>
<dbReference type="AlphaFoldDB" id="A0A402SU23"/>
<sequence length="191" mass="21805">MRLYIFVPLLLLSVYVFFVNGGAAVFSMVMSISLIKMAYNHNYGFINSVVLVVSFVFTGVTAFYKFSDYDVNGSTDIYTTAIKQGDQTNINDCSQLQGNDYGRFEKVKESMKNNCALQDLNDIHHIATGMISTMYSALYNEFSLASVFIEEPKRKNRCLSSIDAFLKVCPEQKIHFNQKNLQMLRDFELKQ</sequence>
<protein>
    <submittedName>
        <fullName evidence="2">Uncharacterized protein</fullName>
    </submittedName>
</protein>
<reference evidence="2" key="1">
    <citation type="submission" date="2018-07" db="EMBL/GenBank/DDBJ databases">
        <authorList>
            <consortium name="GenomeTrakr network: Whole genome sequencing for foodborne pathogen traceback"/>
        </authorList>
    </citation>
    <scope>NUCLEOTIDE SEQUENCE [LARGE SCALE GENOMIC DNA]</scope>
    <source>
        <strain evidence="2">CFSAN034452</strain>
    </source>
</reference>
<accession>A0A402SU23</accession>